<dbReference type="STRING" id="1189612.A33Q_2831"/>
<dbReference type="AlphaFoldDB" id="S2D9A4"/>
<dbReference type="EMBL" id="ALWO02000037">
    <property type="protein sequence ID" value="EOZ95469.1"/>
    <property type="molecule type" value="Genomic_DNA"/>
</dbReference>
<gene>
    <name evidence="1" type="ORF">A33Q_2831</name>
</gene>
<dbReference type="RefSeq" id="WP_009033244.1">
    <property type="nucleotide sequence ID" value="NZ_ALWO02000037.1"/>
</dbReference>
<dbReference type="eggNOG" id="COG0827">
    <property type="taxonomic scope" value="Bacteria"/>
</dbReference>
<keyword evidence="2" id="KW-1185">Reference proteome</keyword>
<accession>S2D9A4</accession>
<evidence type="ECO:0000313" key="1">
    <source>
        <dbReference type="EMBL" id="EOZ95469.1"/>
    </source>
</evidence>
<organism evidence="1 2">
    <name type="scientific">Indibacter alkaliphilus (strain CCUG 57479 / KCTC 22604 / LW1)</name>
    <dbReference type="NCBI Taxonomy" id="1189612"/>
    <lineage>
        <taxon>Bacteria</taxon>
        <taxon>Pseudomonadati</taxon>
        <taxon>Bacteroidota</taxon>
        <taxon>Cytophagia</taxon>
        <taxon>Cytophagales</taxon>
        <taxon>Cyclobacteriaceae</taxon>
    </lineage>
</organism>
<protein>
    <submittedName>
        <fullName evidence="1">Type IIS restriction/modification enzyme</fullName>
    </submittedName>
</protein>
<reference evidence="1 2" key="1">
    <citation type="journal article" date="2013" name="Genome Announc.">
        <title>Draft Genome Sequence of Indibacter alkaliphilus Strain LW1T, Isolated from Lonar Lake, a Haloalkaline Lake in the Buldana District of Maharashtra, India.</title>
        <authorList>
            <person name="Singh A."/>
            <person name="Kumar Jangir P."/>
            <person name="Sharma R."/>
            <person name="Singh A."/>
            <person name="Kumar Pinnaka A."/>
            <person name="Shivaji S."/>
        </authorList>
    </citation>
    <scope>NUCLEOTIDE SEQUENCE [LARGE SCALE GENOMIC DNA]</scope>
    <source>
        <strain evidence="2">CCUG 57479 / KCTC 22604 / LW1</strain>
    </source>
</reference>
<evidence type="ECO:0000313" key="2">
    <source>
        <dbReference type="Proteomes" id="UP000006073"/>
    </source>
</evidence>
<name>S2D9A4_INDAL</name>
<dbReference type="OrthoDB" id="32195at2"/>
<proteinExistence type="predicted"/>
<comment type="caution">
    <text evidence="1">The sequence shown here is derived from an EMBL/GenBank/DDBJ whole genome shotgun (WGS) entry which is preliminary data.</text>
</comment>
<dbReference type="Proteomes" id="UP000006073">
    <property type="component" value="Unassembled WGS sequence"/>
</dbReference>
<sequence>MQIHKFLKPRQALNKAFLKVKPLKKQIDQLIYELYGLTEEEIRIVEGGEG</sequence>